<gene>
    <name evidence="1" type="ORF">BGZ96_004525</name>
</gene>
<accession>A0ABQ7K8D5</accession>
<protein>
    <submittedName>
        <fullName evidence="1">Uncharacterized protein</fullName>
    </submittedName>
</protein>
<name>A0ABQ7K8D5_9FUNG</name>
<evidence type="ECO:0000313" key="1">
    <source>
        <dbReference type="EMBL" id="KAG0292110.1"/>
    </source>
</evidence>
<dbReference type="Proteomes" id="UP001194696">
    <property type="component" value="Unassembled WGS sequence"/>
</dbReference>
<proteinExistence type="predicted"/>
<organism evidence="1 2">
    <name type="scientific">Linnemannia gamsii</name>
    <dbReference type="NCBI Taxonomy" id="64522"/>
    <lineage>
        <taxon>Eukaryota</taxon>
        <taxon>Fungi</taxon>
        <taxon>Fungi incertae sedis</taxon>
        <taxon>Mucoromycota</taxon>
        <taxon>Mortierellomycotina</taxon>
        <taxon>Mortierellomycetes</taxon>
        <taxon>Mortierellales</taxon>
        <taxon>Mortierellaceae</taxon>
        <taxon>Linnemannia</taxon>
    </lineage>
</organism>
<keyword evidence="2" id="KW-1185">Reference proteome</keyword>
<sequence length="78" mass="8653">MAPMGSATRRAATGHHITTLNLLPIHQNVSAPHLPQHKIPLREILCAFEHLIHLGVPAAIYQIEGMELNTTQKQMLDD</sequence>
<comment type="caution">
    <text evidence="1">The sequence shown here is derived from an EMBL/GenBank/DDBJ whole genome shotgun (WGS) entry which is preliminary data.</text>
</comment>
<reference evidence="1 2" key="1">
    <citation type="journal article" date="2020" name="Fungal Divers.">
        <title>Resolving the Mortierellaceae phylogeny through synthesis of multi-gene phylogenetics and phylogenomics.</title>
        <authorList>
            <person name="Vandepol N."/>
            <person name="Liber J."/>
            <person name="Desiro A."/>
            <person name="Na H."/>
            <person name="Kennedy M."/>
            <person name="Barry K."/>
            <person name="Grigoriev I.V."/>
            <person name="Miller A.N."/>
            <person name="O'Donnell K."/>
            <person name="Stajich J.E."/>
            <person name="Bonito G."/>
        </authorList>
    </citation>
    <scope>NUCLEOTIDE SEQUENCE [LARGE SCALE GENOMIC DNA]</scope>
    <source>
        <strain evidence="1 2">AD045</strain>
    </source>
</reference>
<dbReference type="EMBL" id="JAAAIM010000210">
    <property type="protein sequence ID" value="KAG0292110.1"/>
    <property type="molecule type" value="Genomic_DNA"/>
</dbReference>
<evidence type="ECO:0000313" key="2">
    <source>
        <dbReference type="Proteomes" id="UP001194696"/>
    </source>
</evidence>